<protein>
    <submittedName>
        <fullName evidence="8">NUDIX hydrolase</fullName>
    </submittedName>
</protein>
<evidence type="ECO:0000256" key="2">
    <source>
        <dbReference type="ARBA" id="ARBA00001946"/>
    </source>
</evidence>
<dbReference type="EMBL" id="RZIJ01000034">
    <property type="protein sequence ID" value="RUQ63295.1"/>
    <property type="molecule type" value="Genomic_DNA"/>
</dbReference>
<dbReference type="InterPro" id="IPR039121">
    <property type="entry name" value="NUDT19"/>
</dbReference>
<evidence type="ECO:0000256" key="3">
    <source>
        <dbReference type="ARBA" id="ARBA00022723"/>
    </source>
</evidence>
<sequence>MTTLPVEPRPAASLVLLRDGAEGLELFMIERHGGLRFAPGATVFPGGRLEGEDHAPGWRRFWPDGAAPADLPQRVAALREAFEECGLLLTDDPPDAARLESLRRAMAAGRIFAEALDEAALVPAPARAVPFSRWVTPDTLPRRFDTLFLLARLPPGQTPVMDGGEAVAGRWTTPRRILADADAGTCRLVFVTRMILLRLAGCADPDSALRLAAGCDLSPIQPGVVETPAGPVFRIPAGCGFHPIDTPVEKVTLG</sequence>
<dbReference type="PANTHER" id="PTHR12318">
    <property type="entry name" value="TESTOSTERONE-REGULATED PROTEIN RP2"/>
    <property type="match status" value="1"/>
</dbReference>
<dbReference type="GO" id="GO:0046872">
    <property type="term" value="F:metal ion binding"/>
    <property type="evidence" value="ECO:0007669"/>
    <property type="project" value="UniProtKB-KW"/>
</dbReference>
<dbReference type="GO" id="GO:0016818">
    <property type="term" value="F:hydrolase activity, acting on acid anhydrides, in phosphorus-containing anhydrides"/>
    <property type="evidence" value="ECO:0007669"/>
    <property type="project" value="InterPro"/>
</dbReference>
<dbReference type="InterPro" id="IPR000086">
    <property type="entry name" value="NUDIX_hydrolase_dom"/>
</dbReference>
<keyword evidence="9" id="KW-1185">Reference proteome</keyword>
<evidence type="ECO:0000256" key="6">
    <source>
        <dbReference type="ARBA" id="ARBA00023211"/>
    </source>
</evidence>
<dbReference type="CDD" id="cd18870">
    <property type="entry name" value="NUDIX_AcylCoAdiphos_Nudt19"/>
    <property type="match status" value="1"/>
</dbReference>
<evidence type="ECO:0000256" key="5">
    <source>
        <dbReference type="ARBA" id="ARBA00022842"/>
    </source>
</evidence>
<dbReference type="SUPFAM" id="SSF55811">
    <property type="entry name" value="Nudix"/>
    <property type="match status" value="1"/>
</dbReference>
<keyword evidence="4 8" id="KW-0378">Hydrolase</keyword>
<keyword evidence="6" id="KW-0464">Manganese</keyword>
<dbReference type="RefSeq" id="WP_127004137.1">
    <property type="nucleotide sequence ID" value="NZ_CP173191.1"/>
</dbReference>
<proteinExistence type="predicted"/>
<keyword evidence="3" id="KW-0479">Metal-binding</keyword>
<evidence type="ECO:0000259" key="7">
    <source>
        <dbReference type="PROSITE" id="PS51462"/>
    </source>
</evidence>
<keyword evidence="5" id="KW-0460">Magnesium</keyword>
<dbReference type="Gene3D" id="3.90.79.10">
    <property type="entry name" value="Nucleoside Triphosphate Pyrophosphohydrolase"/>
    <property type="match status" value="1"/>
</dbReference>
<dbReference type="Proteomes" id="UP000280346">
    <property type="component" value="Unassembled WGS sequence"/>
</dbReference>
<evidence type="ECO:0000256" key="1">
    <source>
        <dbReference type="ARBA" id="ARBA00001936"/>
    </source>
</evidence>
<name>A0A3S0VED8_9PROT</name>
<feature type="domain" description="Nudix hydrolase" evidence="7">
    <location>
        <begin position="7"/>
        <end position="194"/>
    </location>
</feature>
<dbReference type="AlphaFoldDB" id="A0A3S0VED8"/>
<gene>
    <name evidence="8" type="ORF">EJ913_27920</name>
</gene>
<reference evidence="8 9" key="1">
    <citation type="submission" date="2018-12" db="EMBL/GenBank/DDBJ databases">
        <authorList>
            <person name="Yang Y."/>
        </authorList>
    </citation>
    <scope>NUCLEOTIDE SEQUENCE [LARGE SCALE GENOMIC DNA]</scope>
    <source>
        <strain evidence="8 9">GSF71</strain>
    </source>
</reference>
<dbReference type="PROSITE" id="PS51462">
    <property type="entry name" value="NUDIX"/>
    <property type="match status" value="1"/>
</dbReference>
<accession>A0A3S0VED8</accession>
<comment type="cofactor">
    <cofactor evidence="1">
        <name>Mn(2+)</name>
        <dbReference type="ChEBI" id="CHEBI:29035"/>
    </cofactor>
</comment>
<evidence type="ECO:0000313" key="9">
    <source>
        <dbReference type="Proteomes" id="UP000280346"/>
    </source>
</evidence>
<dbReference type="OrthoDB" id="7183442at2"/>
<dbReference type="PANTHER" id="PTHR12318:SF0">
    <property type="entry name" value="ACYL-COENZYME A DIPHOSPHATASE NUDT19"/>
    <property type="match status" value="1"/>
</dbReference>
<comment type="cofactor">
    <cofactor evidence="2">
        <name>Mg(2+)</name>
        <dbReference type="ChEBI" id="CHEBI:18420"/>
    </cofactor>
</comment>
<evidence type="ECO:0000313" key="8">
    <source>
        <dbReference type="EMBL" id="RUQ63295.1"/>
    </source>
</evidence>
<evidence type="ECO:0000256" key="4">
    <source>
        <dbReference type="ARBA" id="ARBA00022801"/>
    </source>
</evidence>
<organism evidence="8 9">
    <name type="scientific">Azospirillum doebereinerae</name>
    <dbReference type="NCBI Taxonomy" id="92933"/>
    <lineage>
        <taxon>Bacteria</taxon>
        <taxon>Pseudomonadati</taxon>
        <taxon>Pseudomonadota</taxon>
        <taxon>Alphaproteobacteria</taxon>
        <taxon>Rhodospirillales</taxon>
        <taxon>Azospirillaceae</taxon>
        <taxon>Azospirillum</taxon>
    </lineage>
</organism>
<dbReference type="InterPro" id="IPR015797">
    <property type="entry name" value="NUDIX_hydrolase-like_dom_sf"/>
</dbReference>
<comment type="caution">
    <text evidence="8">The sequence shown here is derived from an EMBL/GenBank/DDBJ whole genome shotgun (WGS) entry which is preliminary data.</text>
</comment>